<evidence type="ECO:0000313" key="6">
    <source>
        <dbReference type="EMBL" id="MFC4401987.1"/>
    </source>
</evidence>
<dbReference type="Pfam" id="PF07690">
    <property type="entry name" value="MFS_1"/>
    <property type="match status" value="1"/>
</dbReference>
<gene>
    <name evidence="6" type="ORF">ACFOY7_02605</name>
</gene>
<dbReference type="RefSeq" id="WP_390249130.1">
    <property type="nucleotide sequence ID" value="NZ_JBHSDT010000002.1"/>
</dbReference>
<keyword evidence="4 5" id="KW-0472">Membrane</keyword>
<feature type="transmembrane region" description="Helical" evidence="5">
    <location>
        <begin position="115"/>
        <end position="133"/>
    </location>
</feature>
<dbReference type="PANTHER" id="PTHR23501">
    <property type="entry name" value="MAJOR FACILITATOR SUPERFAMILY"/>
    <property type="match status" value="1"/>
</dbReference>
<keyword evidence="2 5" id="KW-0812">Transmembrane</keyword>
<dbReference type="Gene3D" id="1.20.1250.20">
    <property type="entry name" value="MFS general substrate transporter like domains"/>
    <property type="match status" value="1"/>
</dbReference>
<keyword evidence="7" id="KW-1185">Reference proteome</keyword>
<name>A0ABV8WRX1_9BACI</name>
<dbReference type="Proteomes" id="UP001595882">
    <property type="component" value="Unassembled WGS sequence"/>
</dbReference>
<feature type="transmembrane region" description="Helical" evidence="5">
    <location>
        <begin position="91"/>
        <end position="109"/>
    </location>
</feature>
<dbReference type="EMBL" id="JBHSDT010000002">
    <property type="protein sequence ID" value="MFC4401987.1"/>
    <property type="molecule type" value="Genomic_DNA"/>
</dbReference>
<dbReference type="PANTHER" id="PTHR23501:SF5">
    <property type="entry name" value="TRANSPORT PROTEIN"/>
    <property type="match status" value="1"/>
</dbReference>
<dbReference type="InterPro" id="IPR036259">
    <property type="entry name" value="MFS_trans_sf"/>
</dbReference>
<dbReference type="SUPFAM" id="SSF103473">
    <property type="entry name" value="MFS general substrate transporter"/>
    <property type="match status" value="1"/>
</dbReference>
<evidence type="ECO:0000256" key="4">
    <source>
        <dbReference type="ARBA" id="ARBA00023136"/>
    </source>
</evidence>
<comment type="subcellular location">
    <subcellularLocation>
        <location evidence="1">Cell membrane</location>
        <topology evidence="1">Multi-pass membrane protein</topology>
    </subcellularLocation>
</comment>
<organism evidence="6 7">
    <name type="scientific">Gracilibacillus xinjiangensis</name>
    <dbReference type="NCBI Taxonomy" id="1193282"/>
    <lineage>
        <taxon>Bacteria</taxon>
        <taxon>Bacillati</taxon>
        <taxon>Bacillota</taxon>
        <taxon>Bacilli</taxon>
        <taxon>Bacillales</taxon>
        <taxon>Bacillaceae</taxon>
        <taxon>Gracilibacillus</taxon>
    </lineage>
</organism>
<reference evidence="7" key="1">
    <citation type="journal article" date="2019" name="Int. J. Syst. Evol. Microbiol.">
        <title>The Global Catalogue of Microorganisms (GCM) 10K type strain sequencing project: providing services to taxonomists for standard genome sequencing and annotation.</title>
        <authorList>
            <consortium name="The Broad Institute Genomics Platform"/>
            <consortium name="The Broad Institute Genome Sequencing Center for Infectious Disease"/>
            <person name="Wu L."/>
            <person name="Ma J."/>
        </authorList>
    </citation>
    <scope>NUCLEOTIDE SEQUENCE [LARGE SCALE GENOMIC DNA]</scope>
    <source>
        <strain evidence="7">CCUG 37865</strain>
    </source>
</reference>
<feature type="transmembrane region" description="Helical" evidence="5">
    <location>
        <begin position="56"/>
        <end position="79"/>
    </location>
</feature>
<evidence type="ECO:0000256" key="2">
    <source>
        <dbReference type="ARBA" id="ARBA00022692"/>
    </source>
</evidence>
<feature type="transmembrane region" description="Helical" evidence="5">
    <location>
        <begin position="27"/>
        <end position="50"/>
    </location>
</feature>
<comment type="caution">
    <text evidence="6">The sequence shown here is derived from an EMBL/GenBank/DDBJ whole genome shotgun (WGS) entry which is preliminary data.</text>
</comment>
<sequence length="182" mass="20157">MVFVRRSSRIDHPFIELSLFKLPLIKIGGISIIVSYMVTYSTMVVIPFYLTGILRTSTSFAGILLMMYPLFMAITGPISGNLADRFGSKKVVIIGLTFMLLSLAGLSFITPMTNTWKVATLLCLLGLAMGVLTSPNYTLMIGQVSQGLLGTISSAIALLRNLGIRNCFWRNIYEFMGRWINN</sequence>
<evidence type="ECO:0000256" key="3">
    <source>
        <dbReference type="ARBA" id="ARBA00022989"/>
    </source>
</evidence>
<proteinExistence type="predicted"/>
<evidence type="ECO:0000256" key="5">
    <source>
        <dbReference type="SAM" id="Phobius"/>
    </source>
</evidence>
<protein>
    <submittedName>
        <fullName evidence="6">MFS transporter</fullName>
    </submittedName>
</protein>
<accession>A0ABV8WRX1</accession>
<evidence type="ECO:0000256" key="1">
    <source>
        <dbReference type="ARBA" id="ARBA00004651"/>
    </source>
</evidence>
<evidence type="ECO:0000313" key="7">
    <source>
        <dbReference type="Proteomes" id="UP001595882"/>
    </source>
</evidence>
<dbReference type="InterPro" id="IPR011701">
    <property type="entry name" value="MFS"/>
</dbReference>
<keyword evidence="3 5" id="KW-1133">Transmembrane helix</keyword>